<comment type="caution">
    <text evidence="1">The sequence shown here is derived from an EMBL/GenBank/DDBJ whole genome shotgun (WGS) entry which is preliminary data.</text>
</comment>
<proteinExistence type="predicted"/>
<evidence type="ECO:0000313" key="1">
    <source>
        <dbReference type="EMBL" id="OMO98626.1"/>
    </source>
</evidence>
<organism evidence="1 2">
    <name type="scientific">Corchorus olitorius</name>
    <dbReference type="NCBI Taxonomy" id="93759"/>
    <lineage>
        <taxon>Eukaryota</taxon>
        <taxon>Viridiplantae</taxon>
        <taxon>Streptophyta</taxon>
        <taxon>Embryophyta</taxon>
        <taxon>Tracheophyta</taxon>
        <taxon>Spermatophyta</taxon>
        <taxon>Magnoliopsida</taxon>
        <taxon>eudicotyledons</taxon>
        <taxon>Gunneridae</taxon>
        <taxon>Pentapetalae</taxon>
        <taxon>rosids</taxon>
        <taxon>malvids</taxon>
        <taxon>Malvales</taxon>
        <taxon>Malvaceae</taxon>
        <taxon>Grewioideae</taxon>
        <taxon>Apeibeae</taxon>
        <taxon>Corchorus</taxon>
    </lineage>
</organism>
<name>A0A1R3JUV7_9ROSI</name>
<dbReference type="EMBL" id="AWUE01015295">
    <property type="protein sequence ID" value="OMO98626.1"/>
    <property type="molecule type" value="Genomic_DNA"/>
</dbReference>
<keyword evidence="2" id="KW-1185">Reference proteome</keyword>
<reference evidence="2" key="1">
    <citation type="submission" date="2013-09" db="EMBL/GenBank/DDBJ databases">
        <title>Corchorus olitorius genome sequencing.</title>
        <authorList>
            <person name="Alam M."/>
            <person name="Haque M.S."/>
            <person name="Islam M.S."/>
            <person name="Emdad E.M."/>
            <person name="Islam M.M."/>
            <person name="Ahmed B."/>
            <person name="Halim A."/>
            <person name="Hossen Q.M.M."/>
            <person name="Hossain M.Z."/>
            <person name="Ahmed R."/>
            <person name="Khan M.M."/>
            <person name="Islam R."/>
            <person name="Rashid M.M."/>
            <person name="Khan S.A."/>
            <person name="Rahman M.S."/>
            <person name="Alam M."/>
            <person name="Yahiya A.S."/>
            <person name="Khan M.S."/>
            <person name="Azam M.S."/>
            <person name="Haque T."/>
            <person name="Lashkar M.Z.H."/>
            <person name="Akhand A.I."/>
            <person name="Morshed G."/>
            <person name="Roy S."/>
            <person name="Uddin K.S."/>
            <person name="Rabeya T."/>
            <person name="Hossain A.S."/>
            <person name="Chowdhury A."/>
            <person name="Snigdha A.R."/>
            <person name="Mortoza M.S."/>
            <person name="Matin S.A."/>
            <person name="Hoque S.M.E."/>
            <person name="Islam M.K."/>
            <person name="Roy D.K."/>
            <person name="Haider R."/>
            <person name="Moosa M.M."/>
            <person name="Elias S.M."/>
            <person name="Hasan A.M."/>
            <person name="Jahan S."/>
            <person name="Shafiuddin M."/>
            <person name="Mahmood N."/>
            <person name="Shommy N.S."/>
        </authorList>
    </citation>
    <scope>NUCLEOTIDE SEQUENCE [LARGE SCALE GENOMIC DNA]</scope>
    <source>
        <strain evidence="2">cv. O-4</strain>
    </source>
</reference>
<dbReference type="AlphaFoldDB" id="A0A1R3JUV7"/>
<evidence type="ECO:0000313" key="2">
    <source>
        <dbReference type="Proteomes" id="UP000187203"/>
    </source>
</evidence>
<sequence>MRLAEKKHGFFGFQLVSEARDKVSAMGYERLAVLLIANLNPPSNGT</sequence>
<protein>
    <submittedName>
        <fullName evidence="1">Uncharacterized protein</fullName>
    </submittedName>
</protein>
<gene>
    <name evidence="1" type="ORF">COLO4_13791</name>
</gene>
<dbReference type="Proteomes" id="UP000187203">
    <property type="component" value="Unassembled WGS sequence"/>
</dbReference>
<accession>A0A1R3JUV7</accession>